<keyword evidence="2" id="KW-1185">Reference proteome</keyword>
<evidence type="ECO:0000313" key="2">
    <source>
        <dbReference type="Proteomes" id="UP001386955"/>
    </source>
</evidence>
<reference evidence="1 2" key="1">
    <citation type="submission" date="2024-01" db="EMBL/GenBank/DDBJ databases">
        <title>The genomes of 5 underutilized Papilionoideae crops provide insights into root nodulation and disease resistanc.</title>
        <authorList>
            <person name="Jiang F."/>
        </authorList>
    </citation>
    <scope>NUCLEOTIDE SEQUENCE [LARGE SCALE GENOMIC DNA]</scope>
    <source>
        <strain evidence="1">DUOXIRENSHENG_FW03</strain>
        <tissue evidence="1">Leaves</tissue>
    </source>
</reference>
<dbReference type="Proteomes" id="UP001386955">
    <property type="component" value="Unassembled WGS sequence"/>
</dbReference>
<dbReference type="EMBL" id="JAYMYS010000004">
    <property type="protein sequence ID" value="KAK7395101.1"/>
    <property type="molecule type" value="Genomic_DNA"/>
</dbReference>
<sequence length="75" mass="8367">MANSRGSWHLKNRNPSRYRTPAHTLLPSVTQGHTDLHCLAFASFSSATFNLILLFKTTHTSLGLGLGFQHYDVKP</sequence>
<protein>
    <submittedName>
        <fullName evidence="1">Uncharacterized protein</fullName>
    </submittedName>
</protein>
<proteinExistence type="predicted"/>
<name>A0AAN9SEY2_PSOTE</name>
<accession>A0AAN9SEY2</accession>
<evidence type="ECO:0000313" key="1">
    <source>
        <dbReference type="EMBL" id="KAK7395101.1"/>
    </source>
</evidence>
<dbReference type="AlphaFoldDB" id="A0AAN9SEY2"/>
<organism evidence="1 2">
    <name type="scientific">Psophocarpus tetragonolobus</name>
    <name type="common">Winged bean</name>
    <name type="synonym">Dolichos tetragonolobus</name>
    <dbReference type="NCBI Taxonomy" id="3891"/>
    <lineage>
        <taxon>Eukaryota</taxon>
        <taxon>Viridiplantae</taxon>
        <taxon>Streptophyta</taxon>
        <taxon>Embryophyta</taxon>
        <taxon>Tracheophyta</taxon>
        <taxon>Spermatophyta</taxon>
        <taxon>Magnoliopsida</taxon>
        <taxon>eudicotyledons</taxon>
        <taxon>Gunneridae</taxon>
        <taxon>Pentapetalae</taxon>
        <taxon>rosids</taxon>
        <taxon>fabids</taxon>
        <taxon>Fabales</taxon>
        <taxon>Fabaceae</taxon>
        <taxon>Papilionoideae</taxon>
        <taxon>50 kb inversion clade</taxon>
        <taxon>NPAAA clade</taxon>
        <taxon>indigoferoid/millettioid clade</taxon>
        <taxon>Phaseoleae</taxon>
        <taxon>Psophocarpus</taxon>
    </lineage>
</organism>
<gene>
    <name evidence="1" type="ORF">VNO78_15643</name>
</gene>
<comment type="caution">
    <text evidence="1">The sequence shown here is derived from an EMBL/GenBank/DDBJ whole genome shotgun (WGS) entry which is preliminary data.</text>
</comment>